<dbReference type="SUPFAM" id="SSF158702">
    <property type="entry name" value="Sec63 N-terminal domain-like"/>
    <property type="match status" value="1"/>
</dbReference>
<dbReference type="SUPFAM" id="SSF81301">
    <property type="entry name" value="Nucleotidyltransferase"/>
    <property type="match status" value="1"/>
</dbReference>
<comment type="catalytic activity">
    <reaction evidence="8">
        <text>DNA(n) + a 2'-deoxyribonucleoside 5'-triphosphate = DNA(n+1) + diphosphate</text>
        <dbReference type="Rhea" id="RHEA:22508"/>
        <dbReference type="Rhea" id="RHEA-COMP:17339"/>
        <dbReference type="Rhea" id="RHEA-COMP:17340"/>
        <dbReference type="ChEBI" id="CHEBI:33019"/>
        <dbReference type="ChEBI" id="CHEBI:61560"/>
        <dbReference type="ChEBI" id="CHEBI:173112"/>
        <dbReference type="EC" id="2.7.7.7"/>
    </reaction>
</comment>
<gene>
    <name evidence="12" type="ORF">IQ10_01722</name>
</gene>
<name>A0A562QK25_9BACI</name>
<dbReference type="Pfam" id="PF14791">
    <property type="entry name" value="DNA_pol_B_thumb"/>
    <property type="match status" value="1"/>
</dbReference>
<evidence type="ECO:0000313" key="13">
    <source>
        <dbReference type="Proteomes" id="UP000315711"/>
    </source>
</evidence>
<evidence type="ECO:0000259" key="10">
    <source>
        <dbReference type="SMART" id="SM00481"/>
    </source>
</evidence>
<dbReference type="Pfam" id="PF14716">
    <property type="entry name" value="HHH_8"/>
    <property type="match status" value="1"/>
</dbReference>
<dbReference type="InterPro" id="IPR002054">
    <property type="entry name" value="DNA-dir_DNA_pol_X"/>
</dbReference>
<dbReference type="Gene3D" id="3.20.20.140">
    <property type="entry name" value="Metal-dependent hydrolases"/>
    <property type="match status" value="1"/>
</dbReference>
<comment type="cofactor">
    <cofactor evidence="1">
        <name>Mg(2+)</name>
        <dbReference type="ChEBI" id="CHEBI:18420"/>
    </cofactor>
</comment>
<dbReference type="CDD" id="cd00141">
    <property type="entry name" value="NT_POLXc"/>
    <property type="match status" value="1"/>
</dbReference>
<keyword evidence="7" id="KW-0239">DNA-directed DNA polymerase</keyword>
<dbReference type="InterPro" id="IPR010996">
    <property type="entry name" value="HHH_MUS81"/>
</dbReference>
<organism evidence="12 13">
    <name type="scientific">Halalkalibacter nanhaiisediminis</name>
    <dbReference type="NCBI Taxonomy" id="688079"/>
    <lineage>
        <taxon>Bacteria</taxon>
        <taxon>Bacillati</taxon>
        <taxon>Bacillota</taxon>
        <taxon>Bacilli</taxon>
        <taxon>Bacillales</taxon>
        <taxon>Bacillaceae</taxon>
        <taxon>Halalkalibacter</taxon>
    </lineage>
</organism>
<dbReference type="PANTHER" id="PTHR36928:SF1">
    <property type="entry name" value="PHOSPHATASE YCDX-RELATED"/>
    <property type="match status" value="1"/>
</dbReference>
<evidence type="ECO:0000256" key="6">
    <source>
        <dbReference type="ARBA" id="ARBA00022705"/>
    </source>
</evidence>
<evidence type="ECO:0000256" key="8">
    <source>
        <dbReference type="ARBA" id="ARBA00049244"/>
    </source>
</evidence>
<keyword evidence="5" id="KW-0548">Nucleotidyltransferase</keyword>
<keyword evidence="4" id="KW-0808">Transferase</keyword>
<dbReference type="SUPFAM" id="SSF89550">
    <property type="entry name" value="PHP domain-like"/>
    <property type="match status" value="1"/>
</dbReference>
<dbReference type="InterPro" id="IPR022311">
    <property type="entry name" value="PolX-like"/>
</dbReference>
<feature type="domain" description="Helix-hairpin-helix DNA-binding motif class 1" evidence="9">
    <location>
        <begin position="48"/>
        <end position="67"/>
    </location>
</feature>
<dbReference type="InterPro" id="IPR027421">
    <property type="entry name" value="DNA_pol_lamdba_lyase_dom_sf"/>
</dbReference>
<protein>
    <recommendedName>
        <fullName evidence="2">DNA-directed DNA polymerase</fullName>
        <ecNumber evidence="2">2.7.7.7</ecNumber>
    </recommendedName>
</protein>
<comment type="caution">
    <text evidence="12">The sequence shown here is derived from an EMBL/GenBank/DDBJ whole genome shotgun (WGS) entry which is preliminary data.</text>
</comment>
<feature type="domain" description="Helix-hairpin-helix DNA-binding motif class 1" evidence="9">
    <location>
        <begin position="88"/>
        <end position="107"/>
    </location>
</feature>
<dbReference type="PANTHER" id="PTHR36928">
    <property type="entry name" value="PHOSPHATASE YCDX-RELATED"/>
    <property type="match status" value="1"/>
</dbReference>
<reference evidence="12 13" key="1">
    <citation type="journal article" date="2015" name="Stand. Genomic Sci.">
        <title>Genomic Encyclopedia of Bacterial and Archaeal Type Strains, Phase III: the genomes of soil and plant-associated and newly described type strains.</title>
        <authorList>
            <person name="Whitman W.B."/>
            <person name="Woyke T."/>
            <person name="Klenk H.P."/>
            <person name="Zhou Y."/>
            <person name="Lilburn T.G."/>
            <person name="Beck B.J."/>
            <person name="De Vos P."/>
            <person name="Vandamme P."/>
            <person name="Eisen J.A."/>
            <person name="Garrity G."/>
            <person name="Hugenholtz P."/>
            <person name="Kyrpides N.C."/>
        </authorList>
    </citation>
    <scope>NUCLEOTIDE SEQUENCE [LARGE SCALE GENOMIC DNA]</scope>
    <source>
        <strain evidence="12 13">CGMCC 1.10116</strain>
    </source>
</reference>
<feature type="domain" description="DNA-directed DNA polymerase X" evidence="11">
    <location>
        <begin position="1"/>
        <end position="314"/>
    </location>
</feature>
<dbReference type="SMART" id="SM00481">
    <property type="entry name" value="POLIIIAc"/>
    <property type="match status" value="1"/>
</dbReference>
<dbReference type="InterPro" id="IPR043519">
    <property type="entry name" value="NT_sf"/>
</dbReference>
<dbReference type="GO" id="GO:0042578">
    <property type="term" value="F:phosphoric ester hydrolase activity"/>
    <property type="evidence" value="ECO:0007669"/>
    <property type="project" value="TreeGrafter"/>
</dbReference>
<dbReference type="SMART" id="SM00483">
    <property type="entry name" value="POLXc"/>
    <property type="match status" value="1"/>
</dbReference>
<dbReference type="Pfam" id="PF02811">
    <property type="entry name" value="PHP"/>
    <property type="match status" value="1"/>
</dbReference>
<feature type="domain" description="Polymerase/histidinol phosphatase N-terminal" evidence="10">
    <location>
        <begin position="338"/>
        <end position="417"/>
    </location>
</feature>
<evidence type="ECO:0000259" key="11">
    <source>
        <dbReference type="SMART" id="SM00483"/>
    </source>
</evidence>
<dbReference type="Proteomes" id="UP000315711">
    <property type="component" value="Unassembled WGS sequence"/>
</dbReference>
<dbReference type="GO" id="GO:0003887">
    <property type="term" value="F:DNA-directed DNA polymerase activity"/>
    <property type="evidence" value="ECO:0007669"/>
    <property type="project" value="UniProtKB-KW"/>
</dbReference>
<evidence type="ECO:0000256" key="7">
    <source>
        <dbReference type="ARBA" id="ARBA00022932"/>
    </source>
</evidence>
<dbReference type="InterPro" id="IPR016195">
    <property type="entry name" value="Pol/histidinol_Pase-like"/>
</dbReference>
<keyword evidence="13" id="KW-1185">Reference proteome</keyword>
<dbReference type="AlphaFoldDB" id="A0A562QK25"/>
<evidence type="ECO:0000256" key="4">
    <source>
        <dbReference type="ARBA" id="ARBA00022679"/>
    </source>
</evidence>
<dbReference type="InterPro" id="IPR003583">
    <property type="entry name" value="Hlx-hairpin-Hlx_DNA-bd_motif"/>
</dbReference>
<dbReference type="FunFam" id="3.20.20.140:FF:000047">
    <property type="entry name" value="PHP domain-containing protein"/>
    <property type="match status" value="1"/>
</dbReference>
<proteinExistence type="predicted"/>
<dbReference type="SMART" id="SM00278">
    <property type="entry name" value="HhH1"/>
    <property type="match status" value="3"/>
</dbReference>
<dbReference type="Gene3D" id="1.10.150.110">
    <property type="entry name" value="DNA polymerase beta, N-terminal domain-like"/>
    <property type="match status" value="1"/>
</dbReference>
<dbReference type="Gene3D" id="3.30.460.10">
    <property type="entry name" value="Beta Polymerase, domain 2"/>
    <property type="match status" value="1"/>
</dbReference>
<evidence type="ECO:0000259" key="9">
    <source>
        <dbReference type="SMART" id="SM00278"/>
    </source>
</evidence>
<dbReference type="GO" id="GO:0005829">
    <property type="term" value="C:cytosol"/>
    <property type="evidence" value="ECO:0007669"/>
    <property type="project" value="TreeGrafter"/>
</dbReference>
<evidence type="ECO:0000256" key="3">
    <source>
        <dbReference type="ARBA" id="ARBA00022634"/>
    </source>
</evidence>
<dbReference type="SUPFAM" id="SSF47802">
    <property type="entry name" value="DNA polymerase beta, N-terminal domain-like"/>
    <property type="match status" value="1"/>
</dbReference>
<dbReference type="GO" id="GO:0006281">
    <property type="term" value="P:DNA repair"/>
    <property type="evidence" value="ECO:0007669"/>
    <property type="project" value="InterPro"/>
</dbReference>
<dbReference type="GO" id="GO:0008270">
    <property type="term" value="F:zinc ion binding"/>
    <property type="evidence" value="ECO:0007669"/>
    <property type="project" value="TreeGrafter"/>
</dbReference>
<keyword evidence="6" id="KW-0235">DNA replication</keyword>
<dbReference type="Gene3D" id="1.10.150.20">
    <property type="entry name" value="5' to 3' exonuclease, C-terminal subdomain"/>
    <property type="match status" value="1"/>
</dbReference>
<dbReference type="GO" id="GO:0003677">
    <property type="term" value="F:DNA binding"/>
    <property type="evidence" value="ECO:0007669"/>
    <property type="project" value="InterPro"/>
</dbReference>
<dbReference type="InterPro" id="IPR037160">
    <property type="entry name" value="DNA_Pol_thumb_sf"/>
</dbReference>
<keyword evidence="3" id="KW-0237">DNA synthesis</keyword>
<accession>A0A562QK25</accession>
<dbReference type="CDD" id="cd07436">
    <property type="entry name" value="PHP_PolX"/>
    <property type="match status" value="1"/>
</dbReference>
<feature type="domain" description="Helix-hairpin-helix DNA-binding motif class 1" evidence="9">
    <location>
        <begin position="123"/>
        <end position="142"/>
    </location>
</feature>
<evidence type="ECO:0000256" key="2">
    <source>
        <dbReference type="ARBA" id="ARBA00012417"/>
    </source>
</evidence>
<dbReference type="Gene3D" id="3.30.210.10">
    <property type="entry name" value="DNA polymerase, thumb domain"/>
    <property type="match status" value="1"/>
</dbReference>
<dbReference type="InterPro" id="IPR003141">
    <property type="entry name" value="Pol/His_phosphatase_N"/>
</dbReference>
<dbReference type="EC" id="2.7.7.7" evidence="2"/>
<dbReference type="InterPro" id="IPR004013">
    <property type="entry name" value="PHP_dom"/>
</dbReference>
<dbReference type="NCBIfam" id="NF006375">
    <property type="entry name" value="PRK08609.1"/>
    <property type="match status" value="1"/>
</dbReference>
<dbReference type="EMBL" id="VLKZ01000004">
    <property type="protein sequence ID" value="TWI57023.1"/>
    <property type="molecule type" value="Genomic_DNA"/>
</dbReference>
<dbReference type="InterPro" id="IPR050243">
    <property type="entry name" value="PHP_phosphatase"/>
</dbReference>
<dbReference type="Pfam" id="PF14520">
    <property type="entry name" value="HHH_5"/>
    <property type="match status" value="1"/>
</dbReference>
<dbReference type="InterPro" id="IPR047967">
    <property type="entry name" value="PolX_PHP"/>
</dbReference>
<evidence type="ECO:0000313" key="12">
    <source>
        <dbReference type="EMBL" id="TWI57023.1"/>
    </source>
</evidence>
<dbReference type="PIRSF" id="PIRSF005047">
    <property type="entry name" value="UCP005047_YshC"/>
    <property type="match status" value="1"/>
</dbReference>
<dbReference type="InterPro" id="IPR029398">
    <property type="entry name" value="PolB_thumb"/>
</dbReference>
<evidence type="ECO:0000256" key="1">
    <source>
        <dbReference type="ARBA" id="ARBA00001946"/>
    </source>
</evidence>
<sequence>MNKKDVIRTLEKIAIYLEIKGDNPFKISAYRKAAQALESDQRTLDEIDNPASLNGIGKGTAEVIVEMKESGESTLYNELANSLPAGLLPLLKLPGLGGKKVGKLYQELGVVDMNTLKQVCEEGEVQKLAGFGKKTEEKILVAIEEASTRPDRLALPIVLPIALQIEQALRTMKGVERFSRAGSLRRMRETVKDLDFIIATTEPELVRDQLLSMESISNVIASGDTKVSVEITTEFPISIDFRLVEPKAFATTLHHFTGSKDHNVKLRQLAKKRGEKISEYGVESVETGEVKTFESEEVFFAHFGLAYVPPEAREDQGEVELAEESASPHYLTNKDIRGDLHMHTTWSDGAHSIIEMVEAARERGYQYIAITDHSRYLKVANGLSIERLKDQHAQIRALNEKYDDFTILTGIEMDILPDGTLDYDNEILADIDFVIASIHSSFQQDRETIMNRLKTALENVHVDLIAHPTGRLLGRREGYDVDLEMLIDLAKETNTALELNANPNRLDLSAEWLKKAEEAGVVIAINTDAHHIEMMDDMMYGTGTARRAMLSPDTVMNTWTIDRLCNFLKRHES</sequence>
<evidence type="ECO:0000256" key="5">
    <source>
        <dbReference type="ARBA" id="ARBA00022695"/>
    </source>
</evidence>